<evidence type="ECO:0000313" key="10">
    <source>
        <dbReference type="Proteomes" id="UP000544872"/>
    </source>
</evidence>
<keyword evidence="4" id="KW-0813">Transport</keyword>
<sequence length="267" mass="28682">MNSTNPVTAFLDFLALVGRVLLAFFNRVGRLSTFTAMAVFHCLTPPFYPRTLLRQMVEIGYYSLPVVGLTTLFSGMVLALQSHTGFARFAAEGAVATVVVISMTRELGPVLAGLMVAGRVGASMAAEIGTMRVTEQIDALSTLSTNPFKYLIAPRLLAGALMLPLLVLVGDIIGVFGGYLIGTYKLGFNPGNYIQRTWEFLETMDVVSGLVKASTFGFIIALMGCYNGYTSRGGAQGVGQATRNAVVSASILILVFNYLITELFFAR</sequence>
<dbReference type="NCBIfam" id="TIGR00056">
    <property type="entry name" value="MlaE family lipid ABC transporter permease subunit"/>
    <property type="match status" value="1"/>
</dbReference>
<evidence type="ECO:0000313" key="9">
    <source>
        <dbReference type="EMBL" id="MBB6211957.1"/>
    </source>
</evidence>
<comment type="function">
    <text evidence="1">Could be part of an ABC transporter complex.</text>
</comment>
<evidence type="ECO:0000256" key="8">
    <source>
        <dbReference type="RuleBase" id="RU362044"/>
    </source>
</evidence>
<feature type="transmembrane region" description="Helical" evidence="8">
    <location>
        <begin position="6"/>
        <end position="24"/>
    </location>
</feature>
<evidence type="ECO:0000256" key="7">
    <source>
        <dbReference type="ARBA" id="ARBA00023136"/>
    </source>
</evidence>
<dbReference type="InterPro" id="IPR030802">
    <property type="entry name" value="Permease_MalE"/>
</dbReference>
<feature type="transmembrane region" description="Helical" evidence="8">
    <location>
        <begin position="206"/>
        <end position="229"/>
    </location>
</feature>
<feature type="transmembrane region" description="Helical" evidence="8">
    <location>
        <begin position="156"/>
        <end position="181"/>
    </location>
</feature>
<evidence type="ECO:0000256" key="1">
    <source>
        <dbReference type="ARBA" id="ARBA00003787"/>
    </source>
</evidence>
<accession>A0A7W9ZI67</accession>
<comment type="subcellular location">
    <subcellularLocation>
        <location evidence="8">Cell inner membrane</location>
        <topology evidence="8">Multi-pass membrane protein</topology>
    </subcellularLocation>
    <subcellularLocation>
        <location evidence="2">Membrane</location>
        <topology evidence="2">Multi-pass membrane protein</topology>
    </subcellularLocation>
</comment>
<keyword evidence="5 8" id="KW-0812">Transmembrane</keyword>
<dbReference type="EMBL" id="JACIIX010000015">
    <property type="protein sequence ID" value="MBB6211957.1"/>
    <property type="molecule type" value="Genomic_DNA"/>
</dbReference>
<evidence type="ECO:0000256" key="2">
    <source>
        <dbReference type="ARBA" id="ARBA00004141"/>
    </source>
</evidence>
<keyword evidence="6 8" id="KW-1133">Transmembrane helix</keyword>
<evidence type="ECO:0000256" key="6">
    <source>
        <dbReference type="ARBA" id="ARBA00022989"/>
    </source>
</evidence>
<keyword evidence="8" id="KW-0997">Cell inner membrane</keyword>
<dbReference type="InterPro" id="IPR003453">
    <property type="entry name" value="ABC_MlaE_roteobac"/>
</dbReference>
<comment type="caution">
    <text evidence="9">The sequence shown here is derived from an EMBL/GenBank/DDBJ whole genome shotgun (WGS) entry which is preliminary data.</text>
</comment>
<keyword evidence="10" id="KW-1185">Reference proteome</keyword>
<evidence type="ECO:0000256" key="3">
    <source>
        <dbReference type="ARBA" id="ARBA00007556"/>
    </source>
</evidence>
<proteinExistence type="inferred from homology"/>
<dbReference type="Pfam" id="PF02405">
    <property type="entry name" value="MlaE"/>
    <property type="match status" value="1"/>
</dbReference>
<dbReference type="AlphaFoldDB" id="A0A7W9ZI67"/>
<dbReference type="RefSeq" id="WP_260402542.1">
    <property type="nucleotide sequence ID" value="NZ_JACIIX010000015.1"/>
</dbReference>
<name>A0A7W9ZI67_NOVIT</name>
<evidence type="ECO:0000256" key="5">
    <source>
        <dbReference type="ARBA" id="ARBA00022692"/>
    </source>
</evidence>
<dbReference type="GO" id="GO:0005548">
    <property type="term" value="F:phospholipid transporter activity"/>
    <property type="evidence" value="ECO:0007669"/>
    <property type="project" value="TreeGrafter"/>
</dbReference>
<reference evidence="9 10" key="1">
    <citation type="submission" date="2020-08" db="EMBL/GenBank/DDBJ databases">
        <title>Genomic Encyclopedia of Type Strains, Phase IV (KMG-IV): sequencing the most valuable type-strain genomes for metagenomic binning, comparative biology and taxonomic classification.</title>
        <authorList>
            <person name="Goeker M."/>
        </authorList>
    </citation>
    <scope>NUCLEOTIDE SEQUENCE [LARGE SCALE GENOMIC DNA]</scope>
    <source>
        <strain evidence="9 10">DSM 11590</strain>
    </source>
</reference>
<feature type="transmembrane region" description="Helical" evidence="8">
    <location>
        <begin position="241"/>
        <end position="260"/>
    </location>
</feature>
<organism evidence="9 10">
    <name type="scientific">Novispirillum itersonii</name>
    <name type="common">Aquaspirillum itersonii</name>
    <dbReference type="NCBI Taxonomy" id="189"/>
    <lineage>
        <taxon>Bacteria</taxon>
        <taxon>Pseudomonadati</taxon>
        <taxon>Pseudomonadota</taxon>
        <taxon>Alphaproteobacteria</taxon>
        <taxon>Rhodospirillales</taxon>
        <taxon>Novispirillaceae</taxon>
        <taxon>Novispirillum</taxon>
    </lineage>
</organism>
<feature type="transmembrane region" description="Helical" evidence="8">
    <location>
        <begin position="60"/>
        <end position="80"/>
    </location>
</feature>
<evidence type="ECO:0000256" key="4">
    <source>
        <dbReference type="ARBA" id="ARBA00022448"/>
    </source>
</evidence>
<comment type="similarity">
    <text evidence="3 8">Belongs to the MlaE permease family.</text>
</comment>
<keyword evidence="7 8" id="KW-0472">Membrane</keyword>
<dbReference type="PANTHER" id="PTHR30188">
    <property type="entry name" value="ABC TRANSPORTER PERMEASE PROTEIN-RELATED"/>
    <property type="match status" value="1"/>
</dbReference>
<dbReference type="PANTHER" id="PTHR30188:SF4">
    <property type="entry name" value="PROTEIN TRIGALACTOSYLDIACYLGLYCEROL 1, CHLOROPLASTIC"/>
    <property type="match status" value="1"/>
</dbReference>
<dbReference type="Proteomes" id="UP000544872">
    <property type="component" value="Unassembled WGS sequence"/>
</dbReference>
<gene>
    <name evidence="9" type="ORF">FHS48_003403</name>
</gene>
<keyword evidence="8" id="KW-1003">Cell membrane</keyword>
<dbReference type="GO" id="GO:0043190">
    <property type="term" value="C:ATP-binding cassette (ABC) transporter complex"/>
    <property type="evidence" value="ECO:0007669"/>
    <property type="project" value="InterPro"/>
</dbReference>
<protein>
    <submittedName>
        <fullName evidence="9">Phospholipid/cholesterol/gamma-HCH transport system permease protein</fullName>
    </submittedName>
</protein>